<organism evidence="2 3">
    <name type="scientific">Halomonas halmophila</name>
    <dbReference type="NCBI Taxonomy" id="252"/>
    <lineage>
        <taxon>Bacteria</taxon>
        <taxon>Pseudomonadati</taxon>
        <taxon>Pseudomonadota</taxon>
        <taxon>Gammaproteobacteria</taxon>
        <taxon>Oceanospirillales</taxon>
        <taxon>Halomonadaceae</taxon>
        <taxon>Halomonas</taxon>
    </lineage>
</organism>
<name>A0A4Y4EWW1_9GAMM</name>
<proteinExistence type="predicted"/>
<gene>
    <name evidence="2" type="ORF">HHA01_05730</name>
</gene>
<dbReference type="SUPFAM" id="SSF53474">
    <property type="entry name" value="alpha/beta-Hydrolases"/>
    <property type="match status" value="1"/>
</dbReference>
<dbReference type="RefSeq" id="WP_218023775.1">
    <property type="nucleotide sequence ID" value="NZ_BJOC01000011.1"/>
</dbReference>
<dbReference type="Pfam" id="PF12146">
    <property type="entry name" value="Hydrolase_4"/>
    <property type="match status" value="1"/>
</dbReference>
<dbReference type="InterPro" id="IPR029058">
    <property type="entry name" value="AB_hydrolase_fold"/>
</dbReference>
<dbReference type="EMBL" id="BJOC01000011">
    <property type="protein sequence ID" value="GED21596.1"/>
    <property type="molecule type" value="Genomic_DNA"/>
</dbReference>
<protein>
    <submittedName>
        <fullName evidence="2">Alpha/beta hydrolase</fullName>
    </submittedName>
</protein>
<dbReference type="InterPro" id="IPR022742">
    <property type="entry name" value="Hydrolase_4"/>
</dbReference>
<evidence type="ECO:0000313" key="3">
    <source>
        <dbReference type="Proteomes" id="UP000319812"/>
    </source>
</evidence>
<dbReference type="PANTHER" id="PTHR43194">
    <property type="entry name" value="HYDROLASE ALPHA/BETA FOLD FAMILY"/>
    <property type="match status" value="1"/>
</dbReference>
<dbReference type="PANTHER" id="PTHR43194:SF2">
    <property type="entry name" value="PEROXISOMAL MEMBRANE PROTEIN LPX1"/>
    <property type="match status" value="1"/>
</dbReference>
<dbReference type="Gene3D" id="3.40.50.1820">
    <property type="entry name" value="alpha/beta hydrolase"/>
    <property type="match status" value="1"/>
</dbReference>
<keyword evidence="3" id="KW-1185">Reference proteome</keyword>
<dbReference type="GO" id="GO:0016787">
    <property type="term" value="F:hydrolase activity"/>
    <property type="evidence" value="ECO:0007669"/>
    <property type="project" value="UniProtKB-KW"/>
</dbReference>
<sequence>MKIAAGVILVIGLVLTSALVMALIFGGPSQPPAMAGINEPFKNLDYSDLPALDHYQARDGSQLAYRHYPAATNDDASNGSVVLLHGSSADSRSLHPLAMAYAEAGFNAYALDVRGHGDSGPRGDITYIGQLEDDLEDFVDAVNPDTPLTLTGFSAGGGFALRIAGSERSDLFAHYLLLSPFISQEAPTHRPGTGGWTNVGIPRYISIALLNQLGISAFNHLPVVRFALAEDAQSLLTPAYSFSLAQNYRPQADYRATLQAIDQPTRLIAGRDDQVLDSTQFETVFQHASRDVPVTLLPGIGHVGLVVAPDALEAIIAETQEFVAPDEQ</sequence>
<evidence type="ECO:0000259" key="1">
    <source>
        <dbReference type="Pfam" id="PF12146"/>
    </source>
</evidence>
<evidence type="ECO:0000313" key="2">
    <source>
        <dbReference type="EMBL" id="GED21596.1"/>
    </source>
</evidence>
<dbReference type="AlphaFoldDB" id="A0A4Y4EWW1"/>
<comment type="caution">
    <text evidence="2">The sequence shown here is derived from an EMBL/GenBank/DDBJ whole genome shotgun (WGS) entry which is preliminary data.</text>
</comment>
<keyword evidence="2" id="KW-0378">Hydrolase</keyword>
<accession>A0A4Y4EWW1</accession>
<dbReference type="InterPro" id="IPR050228">
    <property type="entry name" value="Carboxylesterase_BioH"/>
</dbReference>
<feature type="domain" description="Serine aminopeptidase S33" evidence="1">
    <location>
        <begin position="78"/>
        <end position="302"/>
    </location>
</feature>
<reference evidence="2 3" key="1">
    <citation type="submission" date="2019-06" db="EMBL/GenBank/DDBJ databases">
        <title>Whole genome shotgun sequence of Halomonas halmophila NBRC 15537.</title>
        <authorList>
            <person name="Hosoyama A."/>
            <person name="Uohara A."/>
            <person name="Ohji S."/>
            <person name="Ichikawa N."/>
        </authorList>
    </citation>
    <scope>NUCLEOTIDE SEQUENCE [LARGE SCALE GENOMIC DNA]</scope>
    <source>
        <strain evidence="2 3">NBRC 15537</strain>
    </source>
</reference>
<dbReference type="Proteomes" id="UP000319812">
    <property type="component" value="Unassembled WGS sequence"/>
</dbReference>